<dbReference type="Gene3D" id="2.40.30.10">
    <property type="entry name" value="Translation factors"/>
    <property type="match status" value="1"/>
</dbReference>
<dbReference type="AlphaFoldDB" id="A0A553JGK9"/>
<dbReference type="PROSITE" id="PS01276">
    <property type="entry name" value="PEPTIDASE_U32"/>
    <property type="match status" value="1"/>
</dbReference>
<evidence type="ECO:0000259" key="4">
    <source>
        <dbReference type="Pfam" id="PF16325"/>
    </source>
</evidence>
<evidence type="ECO:0000256" key="2">
    <source>
        <dbReference type="ARBA" id="ARBA00022801"/>
    </source>
</evidence>
<proteinExistence type="inferred from homology"/>
<dbReference type="InterPro" id="IPR001539">
    <property type="entry name" value="Peptidase_U32"/>
</dbReference>
<dbReference type="PANTHER" id="PTHR30217:SF6">
    <property type="entry name" value="TRNA HYDROXYLATION PROTEIN P"/>
    <property type="match status" value="1"/>
</dbReference>
<dbReference type="Pfam" id="PF16325">
    <property type="entry name" value="Peptidase_U32_C"/>
    <property type="match status" value="1"/>
</dbReference>
<dbReference type="NCBIfam" id="NF011996">
    <property type="entry name" value="PRK15452.1"/>
    <property type="match status" value="1"/>
</dbReference>
<dbReference type="Pfam" id="PF01136">
    <property type="entry name" value="Peptidase_U32"/>
    <property type="match status" value="1"/>
</dbReference>
<dbReference type="EMBL" id="VKGK01000046">
    <property type="protein sequence ID" value="TRY11586.1"/>
    <property type="molecule type" value="Genomic_DNA"/>
</dbReference>
<keyword evidence="2" id="KW-0378">Hydrolase</keyword>
<dbReference type="InterPro" id="IPR032525">
    <property type="entry name" value="Peptidase_U32_C"/>
</dbReference>
<comment type="caution">
    <text evidence="5">The sequence shown here is derived from an EMBL/GenBank/DDBJ whole genome shotgun (WGS) entry which is preliminary data.</text>
</comment>
<dbReference type="PANTHER" id="PTHR30217">
    <property type="entry name" value="PEPTIDASE U32 FAMILY"/>
    <property type="match status" value="1"/>
</dbReference>
<keyword evidence="6" id="KW-1185">Reference proteome</keyword>
<comment type="similarity">
    <text evidence="3">Belongs to the peptidase U32 family.</text>
</comment>
<dbReference type="InterPro" id="IPR051454">
    <property type="entry name" value="RNA/ubiquinone_mod_enzymes"/>
</dbReference>
<evidence type="ECO:0000256" key="1">
    <source>
        <dbReference type="ARBA" id="ARBA00022670"/>
    </source>
</evidence>
<dbReference type="GO" id="GO:0005829">
    <property type="term" value="C:cytosol"/>
    <property type="evidence" value="ECO:0007669"/>
    <property type="project" value="TreeGrafter"/>
</dbReference>
<evidence type="ECO:0000313" key="6">
    <source>
        <dbReference type="Proteomes" id="UP000318126"/>
    </source>
</evidence>
<dbReference type="OrthoDB" id="9807498at2"/>
<organism evidence="5 6">
    <name type="scientific">Shewanella hanedai</name>
    <name type="common">Alteromonas hanedai</name>
    <dbReference type="NCBI Taxonomy" id="25"/>
    <lineage>
        <taxon>Bacteria</taxon>
        <taxon>Pseudomonadati</taxon>
        <taxon>Pseudomonadota</taxon>
        <taxon>Gammaproteobacteria</taxon>
        <taxon>Alteromonadales</taxon>
        <taxon>Shewanellaceae</taxon>
        <taxon>Shewanella</taxon>
    </lineage>
</organism>
<gene>
    <name evidence="5" type="ORF">FN961_23645</name>
</gene>
<keyword evidence="1" id="KW-0645">Protease</keyword>
<dbReference type="GO" id="GO:0006508">
    <property type="term" value="P:proteolysis"/>
    <property type="evidence" value="ECO:0007669"/>
    <property type="project" value="UniProtKB-KW"/>
</dbReference>
<name>A0A553JGK9_SHEHA</name>
<feature type="domain" description="Peptidase family U32 C-terminal" evidence="4">
    <location>
        <begin position="364"/>
        <end position="446"/>
    </location>
</feature>
<evidence type="ECO:0000313" key="5">
    <source>
        <dbReference type="EMBL" id="TRY11586.1"/>
    </source>
</evidence>
<evidence type="ECO:0000256" key="3">
    <source>
        <dbReference type="ARBA" id="ARBA00038374"/>
    </source>
</evidence>
<protein>
    <submittedName>
        <fullName evidence="5">U32 family peptidase</fullName>
    </submittedName>
</protein>
<accession>A0A553JGK9</accession>
<dbReference type="RefSeq" id="WP_144042610.1">
    <property type="nucleotide sequence ID" value="NZ_BMPL01000051.1"/>
</dbReference>
<dbReference type="Proteomes" id="UP000318126">
    <property type="component" value="Unassembled WGS sequence"/>
</dbReference>
<reference evidence="6" key="1">
    <citation type="submission" date="2019-07" db="EMBL/GenBank/DDBJ databases">
        <title>Shewanella sp. YLB-08 draft genomic sequence.</title>
        <authorList>
            <person name="Yu L."/>
        </authorList>
    </citation>
    <scope>NUCLEOTIDE SEQUENCE [LARGE SCALE GENOMIC DNA]</scope>
    <source>
        <strain evidence="6">JCM 20706</strain>
    </source>
</reference>
<sequence>MFKPELLSPAGTLKNMRYAFAYGADAVYAGQPRYSLRVRNNDFKLENLATGIQEAHELGKKLYVVSNIAPHNTKLKTYIKDMAPVVDMKPDAIIMSDPGLIMLAREAFPDQVVHLSVQANAINWASVKFWQQQGIKRVILSRELSLDEIEEIRQRCPDIELEVFVHGALCMAYSGRCLLSGYINKRDPNQGTCTNSCRWKYEAHEAKETMEGDIVAVNPQALVDQHGVQIEKPTLGEGQPSDQIVLLQEAGRPGEYMPAFEDEHGTYIMNSKDLRAIQHVERLSKMGIDSLKIEGRTKSFYYVARTAQLYRQAIEDAVSGKDFDRTLMHNLEGLAHRGYTEGFLRRHVHDEYQNYDYGYSISDTQQFVGEFTGKLNTAGMAEVDVKNKFSVGDSVEVMTPQGNLTLTIKELFNRKGESVEAGLGSGHFVFLALPAGVDTDKAVLLRNLPQGQDTRNPHAQA</sequence>
<dbReference type="GO" id="GO:0008233">
    <property type="term" value="F:peptidase activity"/>
    <property type="evidence" value="ECO:0007669"/>
    <property type="project" value="UniProtKB-KW"/>
</dbReference>